<evidence type="ECO:0000313" key="2">
    <source>
        <dbReference type="Proteomes" id="UP000231259"/>
    </source>
</evidence>
<organism evidence="1 2">
    <name type="scientific">Puniceibacterium antarcticum</name>
    <dbReference type="NCBI Taxonomy" id="1206336"/>
    <lineage>
        <taxon>Bacteria</taxon>
        <taxon>Pseudomonadati</taxon>
        <taxon>Pseudomonadota</taxon>
        <taxon>Alphaproteobacteria</taxon>
        <taxon>Rhodobacterales</taxon>
        <taxon>Paracoccaceae</taxon>
        <taxon>Puniceibacterium</taxon>
    </lineage>
</organism>
<keyword evidence="2" id="KW-1185">Reference proteome</keyword>
<comment type="caution">
    <text evidence="1">The sequence shown here is derived from an EMBL/GenBank/DDBJ whole genome shotgun (WGS) entry which is preliminary data.</text>
</comment>
<protein>
    <submittedName>
        <fullName evidence="1">Uncharacterized protein</fullName>
    </submittedName>
</protein>
<gene>
    <name evidence="1" type="ORF">P775_00445</name>
</gene>
<sequence>MLQTLYDNFADSLSEKMNDISSMISSELTAPL</sequence>
<accession>A0A2G8RLR8</accession>
<reference evidence="1 2" key="1">
    <citation type="submission" date="2013-09" db="EMBL/GenBank/DDBJ databases">
        <title>Genome sequencing of Phaeobacter antarcticus sp. nov. SM1211.</title>
        <authorList>
            <person name="Zhang X.-Y."/>
            <person name="Liu C."/>
            <person name="Chen X.-L."/>
            <person name="Xie B.-B."/>
            <person name="Qin Q.-L."/>
            <person name="Rong J.-C."/>
            <person name="Zhang Y.-Z."/>
        </authorList>
    </citation>
    <scope>NUCLEOTIDE SEQUENCE [LARGE SCALE GENOMIC DNA]</scope>
    <source>
        <strain evidence="1 2">SM1211</strain>
    </source>
</reference>
<dbReference type="EMBL" id="AWWI01000010">
    <property type="protein sequence ID" value="PIL22228.1"/>
    <property type="molecule type" value="Genomic_DNA"/>
</dbReference>
<dbReference type="AlphaFoldDB" id="A0A2G8RLR8"/>
<dbReference type="Proteomes" id="UP000231259">
    <property type="component" value="Unassembled WGS sequence"/>
</dbReference>
<proteinExistence type="predicted"/>
<name>A0A2G8RLR8_9RHOB</name>
<evidence type="ECO:0000313" key="1">
    <source>
        <dbReference type="EMBL" id="PIL22228.1"/>
    </source>
</evidence>